<dbReference type="AlphaFoldDB" id="A0A1X7TDA8"/>
<organism evidence="1">
    <name type="scientific">Amphimedon queenslandica</name>
    <name type="common">Sponge</name>
    <dbReference type="NCBI Taxonomy" id="400682"/>
    <lineage>
        <taxon>Eukaryota</taxon>
        <taxon>Metazoa</taxon>
        <taxon>Porifera</taxon>
        <taxon>Demospongiae</taxon>
        <taxon>Heteroscleromorpha</taxon>
        <taxon>Haplosclerida</taxon>
        <taxon>Niphatidae</taxon>
        <taxon>Amphimedon</taxon>
    </lineage>
</organism>
<proteinExistence type="predicted"/>
<reference evidence="1" key="1">
    <citation type="submission" date="2017-05" db="UniProtKB">
        <authorList>
            <consortium name="EnsemblMetazoa"/>
        </authorList>
    </citation>
    <scope>IDENTIFICATION</scope>
</reference>
<accession>A0A1X7TDA8</accession>
<protein>
    <submittedName>
        <fullName evidence="1">Uncharacterized protein</fullName>
    </submittedName>
</protein>
<name>A0A1X7TDA8_AMPQE</name>
<dbReference type="EnsemblMetazoa" id="Aqu2.1.12560_001">
    <property type="protein sequence ID" value="Aqu2.1.12560_001"/>
    <property type="gene ID" value="Aqu2.1.12560"/>
</dbReference>
<sequence length="67" mass="7661">MLLILCNASVYFSLLRHLLKNFYVARNAHLAIDIINSSLADGNIAQFKNLKINEALETEYDNVLCYK</sequence>
<dbReference type="InParanoid" id="A0A1X7TDA8"/>
<evidence type="ECO:0000313" key="1">
    <source>
        <dbReference type="EnsemblMetazoa" id="Aqu2.1.12560_001"/>
    </source>
</evidence>